<evidence type="ECO:0000313" key="5">
    <source>
        <dbReference type="Proteomes" id="UP000288711"/>
    </source>
</evidence>
<dbReference type="eggNOG" id="COG0604">
    <property type="taxonomic scope" value="Bacteria"/>
</dbReference>
<dbReference type="EMBL" id="ALWX01000059">
    <property type="protein sequence ID" value="EKA60439.1"/>
    <property type="molecule type" value="Genomic_DNA"/>
</dbReference>
<comment type="caution">
    <text evidence="2">The sequence shown here is derived from an EMBL/GenBank/DDBJ whole genome shotgun (WGS) entry which is preliminary data.</text>
</comment>
<dbReference type="Gene3D" id="3.40.50.720">
    <property type="entry name" value="NAD(P)-binding Rossmann-like Domain"/>
    <property type="match status" value="1"/>
</dbReference>
<dbReference type="PANTHER" id="PTHR43677:SF4">
    <property type="entry name" value="QUINONE OXIDOREDUCTASE-LIKE PROTEIN 2"/>
    <property type="match status" value="1"/>
</dbReference>
<evidence type="ECO:0000313" key="4">
    <source>
        <dbReference type="Proteomes" id="UP000004474"/>
    </source>
</evidence>
<evidence type="ECO:0000313" key="3">
    <source>
        <dbReference type="EMBL" id="RWU82530.1"/>
    </source>
</evidence>
<evidence type="ECO:0000259" key="1">
    <source>
        <dbReference type="SMART" id="SM00829"/>
    </source>
</evidence>
<dbReference type="RefSeq" id="WP_007928677.1">
    <property type="nucleotide sequence ID" value="NZ_ALWX01000059.1"/>
</dbReference>
<dbReference type="Proteomes" id="UP000004474">
    <property type="component" value="Unassembled WGS sequence"/>
</dbReference>
<dbReference type="InterPro" id="IPR020843">
    <property type="entry name" value="ER"/>
</dbReference>
<dbReference type="Pfam" id="PF00107">
    <property type="entry name" value="ADH_zinc_N"/>
    <property type="match status" value="1"/>
</dbReference>
<dbReference type="AlphaFoldDB" id="K1DVK2"/>
<dbReference type="PANTHER" id="PTHR43677">
    <property type="entry name" value="SHORT-CHAIN DEHYDROGENASE/REDUCTASE"/>
    <property type="match status" value="1"/>
</dbReference>
<dbReference type="CDD" id="cd08241">
    <property type="entry name" value="QOR1"/>
    <property type="match status" value="1"/>
</dbReference>
<dbReference type="STRING" id="1210046.B277_12741"/>
<organism evidence="2 4">
    <name type="scientific">Janibacter hoylei PVAS-1</name>
    <dbReference type="NCBI Taxonomy" id="1210046"/>
    <lineage>
        <taxon>Bacteria</taxon>
        <taxon>Bacillati</taxon>
        <taxon>Actinomycetota</taxon>
        <taxon>Actinomycetes</taxon>
        <taxon>Micrococcales</taxon>
        <taxon>Intrasporangiaceae</taxon>
        <taxon>Janibacter</taxon>
    </lineage>
</organism>
<dbReference type="InterPro" id="IPR036291">
    <property type="entry name" value="NAD(P)-bd_dom_sf"/>
</dbReference>
<dbReference type="GO" id="GO:0008270">
    <property type="term" value="F:zinc ion binding"/>
    <property type="evidence" value="ECO:0007669"/>
    <property type="project" value="InterPro"/>
</dbReference>
<dbReference type="InterPro" id="IPR011032">
    <property type="entry name" value="GroES-like_sf"/>
</dbReference>
<dbReference type="SUPFAM" id="SSF50129">
    <property type="entry name" value="GroES-like"/>
    <property type="match status" value="1"/>
</dbReference>
<name>K1DVK2_9MICO</name>
<reference evidence="3 5" key="1">
    <citation type="journal article" date="2009" name="Int. J. Syst. Evol. Microbiol.">
        <title>Janibacter hoylei sp. nov., Bacillus isronensis sp. nov. and Bacillus aryabhattai sp. nov., isolated from cryotubes used for collecting air from the upper atmosphere.</title>
        <authorList>
            <person name="Shivaji S."/>
            <person name="Chaturvedi P."/>
            <person name="Begum Z."/>
            <person name="Pindi P.K."/>
            <person name="Manorama R."/>
            <person name="Padmanaban D.A."/>
            <person name="Shouche Y.S."/>
            <person name="Pawar S."/>
            <person name="Vaishampayan P."/>
            <person name="Dutt C.B."/>
            <person name="Datta G.N."/>
            <person name="Manchanda R.K."/>
            <person name="Rao U.R."/>
            <person name="Bhargava P.M."/>
            <person name="Narlikar J.V."/>
        </authorList>
    </citation>
    <scope>NUCLEOTIDE SEQUENCE [LARGE SCALE GENOMIC DNA]</scope>
    <source>
        <strain evidence="3 5">PVAS-1</strain>
    </source>
</reference>
<dbReference type="Pfam" id="PF08240">
    <property type="entry name" value="ADH_N"/>
    <property type="match status" value="1"/>
</dbReference>
<feature type="domain" description="Enoyl reductase (ER)" evidence="1">
    <location>
        <begin position="7"/>
        <end position="315"/>
    </location>
</feature>
<reference evidence="2 4" key="2">
    <citation type="journal article" date="2012" name="J. Bacteriol.">
        <title>Genome Sequence of Janibacter hoylei MTCC8307, Isolated from the Stratospheric Air.</title>
        <authorList>
            <person name="Pawar S.P."/>
            <person name="Dhotre D.P."/>
            <person name="Shetty S.A."/>
            <person name="Chowdhury S.P."/>
            <person name="Chaudhari B.L."/>
            <person name="Shouche Y.S."/>
        </authorList>
    </citation>
    <scope>NUCLEOTIDE SEQUENCE [LARGE SCALE GENOMIC DNA]</scope>
    <source>
        <strain evidence="2 4">PVAS-1</strain>
    </source>
</reference>
<reference evidence="3" key="3">
    <citation type="submission" date="2017-11" db="EMBL/GenBank/DDBJ databases">
        <authorList>
            <person name="Seuylemezian A."/>
            <person name="Cooper K."/>
            <person name="Vaishampayan P."/>
        </authorList>
    </citation>
    <scope>NUCLEOTIDE SEQUENCE</scope>
    <source>
        <strain evidence="3">PVAS-1</strain>
    </source>
</reference>
<protein>
    <submittedName>
        <fullName evidence="2">Alcohol dehydrogenase zinc-binding domain-containing protein</fullName>
    </submittedName>
    <submittedName>
        <fullName evidence="3">NADPH:quinone oxidoreductase family protein</fullName>
    </submittedName>
</protein>
<dbReference type="GO" id="GO:0016491">
    <property type="term" value="F:oxidoreductase activity"/>
    <property type="evidence" value="ECO:0007669"/>
    <property type="project" value="InterPro"/>
</dbReference>
<gene>
    <name evidence="2" type="ORF">B277_12741</name>
    <name evidence="3" type="ORF">CWN80_10150</name>
</gene>
<sequence length="317" mass="32736">MRAIHISSLDGPEAVELVDVPAPADPRQVTIEVKAAGVAFPELLQTRGLYQMKPDLPFVPGAEVAGVVTAAPEGSGFAAGDRVAALTMLGGFAEVAQASPDLTFRLPDEVGFEAGAAFTFNYATVYFALLERGHLAEGETVLVHGAAGGIGTAAIQMAKAFGAGRVIGVVSTEAKGEIARAAGADEVVLADGFLDAVGKASVDVVVDPVGGERFTDSLRALREHGRLLVIGFTAGDIPQVKVNRLLLNNISVVGVGWGAYAMPRPGHIGTEWEAMLPHLRSGALDPVLGTTYPLEEAAAAIGSLETRQVTGKVLLLP</sequence>
<dbReference type="PATRIC" id="fig|1210046.3.peg.2451"/>
<dbReference type="OrthoDB" id="4190732at2"/>
<dbReference type="InterPro" id="IPR013154">
    <property type="entry name" value="ADH-like_N"/>
</dbReference>
<dbReference type="Proteomes" id="UP000288711">
    <property type="component" value="Unassembled WGS sequence"/>
</dbReference>
<keyword evidence="5" id="KW-1185">Reference proteome</keyword>
<dbReference type="PROSITE" id="PS01162">
    <property type="entry name" value="QOR_ZETA_CRYSTAL"/>
    <property type="match status" value="1"/>
</dbReference>
<dbReference type="SMART" id="SM00829">
    <property type="entry name" value="PKS_ER"/>
    <property type="match status" value="1"/>
</dbReference>
<dbReference type="Gene3D" id="3.90.180.10">
    <property type="entry name" value="Medium-chain alcohol dehydrogenases, catalytic domain"/>
    <property type="match status" value="1"/>
</dbReference>
<evidence type="ECO:0000313" key="2">
    <source>
        <dbReference type="EMBL" id="EKA60439.1"/>
    </source>
</evidence>
<dbReference type="InterPro" id="IPR051397">
    <property type="entry name" value="Zn-ADH-like_protein"/>
</dbReference>
<dbReference type="InterPro" id="IPR002364">
    <property type="entry name" value="Quin_OxRdtase/zeta-crystal_CS"/>
</dbReference>
<dbReference type="EMBL" id="PIPF01000010">
    <property type="protein sequence ID" value="RWU82530.1"/>
    <property type="molecule type" value="Genomic_DNA"/>
</dbReference>
<dbReference type="SUPFAM" id="SSF51735">
    <property type="entry name" value="NAD(P)-binding Rossmann-fold domains"/>
    <property type="match status" value="1"/>
</dbReference>
<proteinExistence type="predicted"/>
<dbReference type="InterPro" id="IPR013149">
    <property type="entry name" value="ADH-like_C"/>
</dbReference>
<accession>K1DVK2</accession>